<dbReference type="GO" id="GO:0043953">
    <property type="term" value="P:protein transport by the Tat complex"/>
    <property type="evidence" value="ECO:0007669"/>
    <property type="project" value="UniProtKB-UniRule"/>
</dbReference>
<feature type="transmembrane region" description="Helical" evidence="5">
    <location>
        <begin position="216"/>
        <end position="238"/>
    </location>
</feature>
<comment type="similarity">
    <text evidence="5">Belongs to the TatC family.</text>
</comment>
<evidence type="ECO:0000256" key="2">
    <source>
        <dbReference type="ARBA" id="ARBA00022692"/>
    </source>
</evidence>
<evidence type="ECO:0000256" key="6">
    <source>
        <dbReference type="SAM" id="MobiDB-lite"/>
    </source>
</evidence>
<reference evidence="7 8" key="1">
    <citation type="submission" date="2018-04" db="EMBL/GenBank/DDBJ databases">
        <title>Halococcoides cellulosivorans gen. nov., sp. nov., an extremely halophilic cellulose-utilizing haloarchaeon from hypersaline lakes.</title>
        <authorList>
            <person name="Sorokin D.Y."/>
            <person name="Toshchakov S.V."/>
            <person name="Samarov N.I."/>
            <person name="Korzhenkov A."/>
            <person name="Kublanov I.V."/>
        </authorList>
    </citation>
    <scope>NUCLEOTIDE SEQUENCE [LARGE SCALE GENOMIC DNA]</scope>
    <source>
        <strain evidence="7 8">HArcel1</strain>
    </source>
</reference>
<feature type="transmembrane region" description="Helical" evidence="5">
    <location>
        <begin position="397"/>
        <end position="413"/>
    </location>
</feature>
<accession>A0A2R4X323</accession>
<dbReference type="GO" id="GO:0065002">
    <property type="term" value="P:intracellular protein transmembrane transport"/>
    <property type="evidence" value="ECO:0007669"/>
    <property type="project" value="TreeGrafter"/>
</dbReference>
<evidence type="ECO:0000313" key="7">
    <source>
        <dbReference type="EMBL" id="AWB28200.1"/>
    </source>
</evidence>
<dbReference type="PRINTS" id="PR01840">
    <property type="entry name" value="TATCFAMILY"/>
</dbReference>
<feature type="compositionally biased region" description="Low complexity" evidence="6">
    <location>
        <begin position="167"/>
        <end position="183"/>
    </location>
</feature>
<feature type="transmembrane region" description="Helical" evidence="5">
    <location>
        <begin position="317"/>
        <end position="341"/>
    </location>
</feature>
<protein>
    <recommendedName>
        <fullName evidence="5">Sec-independent protein translocase protein TatC</fullName>
    </recommendedName>
</protein>
<evidence type="ECO:0000313" key="8">
    <source>
        <dbReference type="Proteomes" id="UP000244727"/>
    </source>
</evidence>
<evidence type="ECO:0000256" key="4">
    <source>
        <dbReference type="ARBA" id="ARBA00023136"/>
    </source>
</evidence>
<feature type="transmembrane region" description="Helical" evidence="5">
    <location>
        <begin position="459"/>
        <end position="483"/>
    </location>
</feature>
<dbReference type="HAMAP" id="MF_00902">
    <property type="entry name" value="TatC"/>
    <property type="match status" value="1"/>
</dbReference>
<name>A0A2R4X323_9EURY</name>
<feature type="region of interest" description="Disordered" evidence="6">
    <location>
        <begin position="132"/>
        <end position="202"/>
    </location>
</feature>
<organism evidence="7 8">
    <name type="scientific">Halococcoides cellulosivorans</name>
    <dbReference type="NCBI Taxonomy" id="1679096"/>
    <lineage>
        <taxon>Archaea</taxon>
        <taxon>Methanobacteriati</taxon>
        <taxon>Methanobacteriota</taxon>
        <taxon>Stenosarchaea group</taxon>
        <taxon>Halobacteria</taxon>
        <taxon>Halobacteriales</taxon>
        <taxon>Haloarculaceae</taxon>
        <taxon>Halococcoides</taxon>
    </lineage>
</organism>
<keyword evidence="4 5" id="KW-0472">Membrane</keyword>
<feature type="compositionally biased region" description="Low complexity" evidence="6">
    <location>
        <begin position="38"/>
        <end position="49"/>
    </location>
</feature>
<feature type="transmembrane region" description="Helical" evidence="5">
    <location>
        <begin position="503"/>
        <end position="523"/>
    </location>
</feature>
<evidence type="ECO:0000256" key="1">
    <source>
        <dbReference type="ARBA" id="ARBA00004141"/>
    </source>
</evidence>
<dbReference type="Pfam" id="PF00902">
    <property type="entry name" value="TatC"/>
    <property type="match status" value="1"/>
</dbReference>
<feature type="compositionally biased region" description="Basic and acidic residues" evidence="6">
    <location>
        <begin position="61"/>
        <end position="80"/>
    </location>
</feature>
<feature type="transmembrane region" description="Helical" evidence="5">
    <location>
        <begin position="544"/>
        <end position="563"/>
    </location>
</feature>
<comment type="subunit">
    <text evidence="5">Forms a complex with TatA.</text>
</comment>
<evidence type="ECO:0000256" key="5">
    <source>
        <dbReference type="HAMAP-Rule" id="MF_00902"/>
    </source>
</evidence>
<feature type="compositionally biased region" description="Basic and acidic residues" evidence="6">
    <location>
        <begin position="16"/>
        <end position="36"/>
    </location>
</feature>
<keyword evidence="5" id="KW-0811">Translocation</keyword>
<dbReference type="InterPro" id="IPR002033">
    <property type="entry name" value="TatC"/>
</dbReference>
<feature type="region of interest" description="Disordered" evidence="6">
    <location>
        <begin position="1"/>
        <end position="120"/>
    </location>
</feature>
<proteinExistence type="inferred from homology"/>
<dbReference type="Proteomes" id="UP000244727">
    <property type="component" value="Chromosome"/>
</dbReference>
<keyword evidence="5" id="KW-0653">Protein transport</keyword>
<keyword evidence="8" id="KW-1185">Reference proteome</keyword>
<comment type="function">
    <text evidence="5">Part of the twin-arginine translocation (Tat) system that transports large folded proteins containing a characteristic twin-arginine motif in their signal peptide across membranes.</text>
</comment>
<dbReference type="GO" id="GO:0033281">
    <property type="term" value="C:TAT protein transport complex"/>
    <property type="evidence" value="ECO:0007669"/>
    <property type="project" value="UniProtKB-UniRule"/>
</dbReference>
<keyword evidence="2 5" id="KW-0812">Transmembrane</keyword>
<dbReference type="RefSeq" id="WP_108383507.1">
    <property type="nucleotide sequence ID" value="NZ_CP028858.1"/>
</dbReference>
<dbReference type="KEGG" id="harc:HARCEL1_11035"/>
<feature type="transmembrane region" description="Helical" evidence="5">
    <location>
        <begin position="583"/>
        <end position="601"/>
    </location>
</feature>
<feature type="compositionally biased region" description="Gly residues" evidence="6">
    <location>
        <begin position="1"/>
        <end position="15"/>
    </location>
</feature>
<dbReference type="PANTHER" id="PTHR30371:SF0">
    <property type="entry name" value="SEC-INDEPENDENT PROTEIN TRANSLOCASE PROTEIN TATC, CHLOROPLASTIC-RELATED"/>
    <property type="match status" value="1"/>
</dbReference>
<gene>
    <name evidence="5" type="primary">tatC</name>
    <name evidence="7" type="ORF">HARCEL1_11035</name>
</gene>
<feature type="transmembrane region" description="Helical" evidence="5">
    <location>
        <begin position="419"/>
        <end position="438"/>
    </location>
</feature>
<keyword evidence="3 5" id="KW-1133">Transmembrane helix</keyword>
<feature type="transmembrane region" description="Helical" evidence="5">
    <location>
        <begin position="361"/>
        <end position="385"/>
    </location>
</feature>
<comment type="caution">
    <text evidence="5">Lacks conserved residue(s) required for the propagation of feature annotation.</text>
</comment>
<dbReference type="GeneID" id="36513048"/>
<comment type="subcellular location">
    <subcellularLocation>
        <location evidence="5">Cell membrane</location>
        <topology evidence="5">Multi-pass membrane protein</topology>
    </subcellularLocation>
    <subcellularLocation>
        <location evidence="1">Membrane</location>
        <topology evidence="1">Multi-pass membrane protein</topology>
    </subcellularLocation>
</comment>
<sequence>MGGARTGGFDDGPGGIRRDWRAVEDHEPRRPLDRRTRGAVGDSASVGGAFSPPDRPGAGARRREGPDRPYRPDPRPRRDPAAGPTGEPQPPSDLAAPPQRSPAARGLRSGEHARPGAAVAWVGPSPRVAAAAPFAGGHGPDGDLVTGRLGPDYEAPDESPTRDSTEGDTTTPDTPTGSTQTTRGGRGDTDPPAETGAPDDQEMPLGAHIEEMVRRLGIVVLITGAVAAVAFPFGEYVINFLWFSYLPGTAAECPSTAQELACPRVYHPLSLMFARLKVATLGGFVVALPAAVYQIYRFMRPGLYPRERRYYLASVPTSLALAVAGLLFAHVLILPILFTYFHFYTQGAAEIWFSLGRTFDLIVMMLGLFALAFQIPLLIVLAVMMNVTSRRWLANKRMYFWGAFLAVSFIFGADPTGMGPFLVAGTMVGLFEGTLLLLRWSGKGTIWPTPEALTRRRPLAWLAGAIAGYVASPAPLPTGYYAAVPTFVKNYLANYDLEPVTPLIVALVIVAIFEYIAYTIRQYRAGAGYRGGSRKPRADQFDWVLRRARFSVWALALLAGYLSSPDPVFLDTFQSVTLPPLRALALGIGIGVAYEILLRGYRFWWERR</sequence>
<dbReference type="AlphaFoldDB" id="A0A2R4X323"/>
<keyword evidence="5" id="KW-1003">Cell membrane</keyword>
<dbReference type="EMBL" id="CP028858">
    <property type="protein sequence ID" value="AWB28200.1"/>
    <property type="molecule type" value="Genomic_DNA"/>
</dbReference>
<keyword evidence="5" id="KW-0813">Transport</keyword>
<feature type="transmembrane region" description="Helical" evidence="5">
    <location>
        <begin position="278"/>
        <end position="296"/>
    </location>
</feature>
<evidence type="ECO:0000256" key="3">
    <source>
        <dbReference type="ARBA" id="ARBA00022989"/>
    </source>
</evidence>
<dbReference type="GO" id="GO:0009977">
    <property type="term" value="F:proton motive force dependent protein transmembrane transporter activity"/>
    <property type="evidence" value="ECO:0007669"/>
    <property type="project" value="TreeGrafter"/>
</dbReference>
<dbReference type="PANTHER" id="PTHR30371">
    <property type="entry name" value="SEC-INDEPENDENT PROTEIN TRANSLOCASE PROTEIN TATC"/>
    <property type="match status" value="1"/>
</dbReference>